<feature type="signal peptide" evidence="1">
    <location>
        <begin position="1"/>
        <end position="26"/>
    </location>
</feature>
<sequence>MGVETLGAFLEVYLFLLCAQIECTLANRRHRCIPLLAWAVDSSSKNLHVKGGVQSHSQTEPFAKSLIHQQQKQQLCSNNCIDLPDRSRESIFNSSVALERGNELRRRYHVGKNLEEDGDETADEVENGGPNDNFCFLNRRSSTPTLRKSDMTLVNRGEERVHIILFL</sequence>
<name>A0A448X901_9PLAT</name>
<evidence type="ECO:0000313" key="2">
    <source>
        <dbReference type="EMBL" id="VEL31159.1"/>
    </source>
</evidence>
<evidence type="ECO:0000256" key="1">
    <source>
        <dbReference type="SAM" id="SignalP"/>
    </source>
</evidence>
<organism evidence="2 3">
    <name type="scientific">Protopolystoma xenopodis</name>
    <dbReference type="NCBI Taxonomy" id="117903"/>
    <lineage>
        <taxon>Eukaryota</taxon>
        <taxon>Metazoa</taxon>
        <taxon>Spiralia</taxon>
        <taxon>Lophotrochozoa</taxon>
        <taxon>Platyhelminthes</taxon>
        <taxon>Monogenea</taxon>
        <taxon>Polyopisthocotylea</taxon>
        <taxon>Polystomatidea</taxon>
        <taxon>Polystomatidae</taxon>
        <taxon>Protopolystoma</taxon>
    </lineage>
</organism>
<comment type="caution">
    <text evidence="2">The sequence shown here is derived from an EMBL/GenBank/DDBJ whole genome shotgun (WGS) entry which is preliminary data.</text>
</comment>
<keyword evidence="1" id="KW-0732">Signal</keyword>
<dbReference type="EMBL" id="CAAALY010119279">
    <property type="protein sequence ID" value="VEL31159.1"/>
    <property type="molecule type" value="Genomic_DNA"/>
</dbReference>
<evidence type="ECO:0000313" key="3">
    <source>
        <dbReference type="Proteomes" id="UP000784294"/>
    </source>
</evidence>
<dbReference type="AlphaFoldDB" id="A0A448X901"/>
<gene>
    <name evidence="2" type="ORF">PXEA_LOCUS24599</name>
</gene>
<protein>
    <submittedName>
        <fullName evidence="2">Uncharacterized protein</fullName>
    </submittedName>
</protein>
<feature type="chain" id="PRO_5019255965" evidence="1">
    <location>
        <begin position="27"/>
        <end position="167"/>
    </location>
</feature>
<keyword evidence="3" id="KW-1185">Reference proteome</keyword>
<accession>A0A448X901</accession>
<dbReference type="Proteomes" id="UP000784294">
    <property type="component" value="Unassembled WGS sequence"/>
</dbReference>
<reference evidence="2" key="1">
    <citation type="submission" date="2018-11" db="EMBL/GenBank/DDBJ databases">
        <authorList>
            <consortium name="Pathogen Informatics"/>
        </authorList>
    </citation>
    <scope>NUCLEOTIDE SEQUENCE</scope>
</reference>
<proteinExistence type="predicted"/>